<evidence type="ECO:0000256" key="4">
    <source>
        <dbReference type="ARBA" id="ARBA00023136"/>
    </source>
</evidence>
<evidence type="ECO:0000256" key="3">
    <source>
        <dbReference type="ARBA" id="ARBA00022989"/>
    </source>
</evidence>
<gene>
    <name evidence="6" type="ORF">AAF712_003865</name>
</gene>
<feature type="transmembrane region" description="Helical" evidence="5">
    <location>
        <begin position="122"/>
        <end position="145"/>
    </location>
</feature>
<name>A0ABR3A9J1_9AGAR</name>
<dbReference type="PANTHER" id="PTHR31465:SF1">
    <property type="entry name" value="PROTEIN RTA1-RELATED"/>
    <property type="match status" value="1"/>
</dbReference>
<feature type="transmembrane region" description="Helical" evidence="5">
    <location>
        <begin position="207"/>
        <end position="225"/>
    </location>
</feature>
<keyword evidence="3 5" id="KW-1133">Transmembrane helix</keyword>
<dbReference type="InterPro" id="IPR007568">
    <property type="entry name" value="RTA1"/>
</dbReference>
<feature type="transmembrane region" description="Helical" evidence="5">
    <location>
        <begin position="245"/>
        <end position="263"/>
    </location>
</feature>
<feature type="transmembrane region" description="Helical" evidence="5">
    <location>
        <begin position="157"/>
        <end position="181"/>
    </location>
</feature>
<proteinExistence type="predicted"/>
<evidence type="ECO:0000313" key="6">
    <source>
        <dbReference type="EMBL" id="KAL0069177.1"/>
    </source>
</evidence>
<feature type="transmembrane region" description="Helical" evidence="5">
    <location>
        <begin position="20"/>
        <end position="40"/>
    </location>
</feature>
<dbReference type="PANTHER" id="PTHR31465">
    <property type="entry name" value="PROTEIN RTA1-RELATED"/>
    <property type="match status" value="1"/>
</dbReference>
<protein>
    <recommendedName>
        <fullName evidence="8">RTA1-like protein</fullName>
    </recommendedName>
</protein>
<evidence type="ECO:0000313" key="7">
    <source>
        <dbReference type="Proteomes" id="UP001437256"/>
    </source>
</evidence>
<comment type="caution">
    <text evidence="6">The sequence shown here is derived from an EMBL/GenBank/DDBJ whole genome shotgun (WGS) entry which is preliminary data.</text>
</comment>
<keyword evidence="4 5" id="KW-0472">Membrane</keyword>
<evidence type="ECO:0000256" key="5">
    <source>
        <dbReference type="SAM" id="Phobius"/>
    </source>
</evidence>
<comment type="subcellular location">
    <subcellularLocation>
        <location evidence="1">Membrane</location>
        <topology evidence="1">Multi-pass membrane protein</topology>
    </subcellularLocation>
</comment>
<feature type="transmembrane region" description="Helical" evidence="5">
    <location>
        <begin position="47"/>
        <end position="67"/>
    </location>
</feature>
<accession>A0ABR3A9J1</accession>
<sequence>MDADSADRFSGFNLYGYVPTLGVCVMYVLLFGASLILHCYQTVKSRYWFLSATVLPAGVLEIVGWAGRLASSRDVIPRNPYIIQSTVLVLAPTFLLAAHFIVFGRIVTLLGTDYSRLRPKFYTIIFLGGDIVSLFTQGAGGGLAATAKDDSKLGVNLLLVGIGIQVVMIGAFSILAVEYTVRHIRDRPHKSANLNGERAPLDAPRKTLLLVIATTTSLLFIRGIYRLIELSGGLDSPIAKTEWPFIVFEGATIFLVFAIWNIGHPAKYLEGGRARSEGYDDVMLTEAGSPKTHY</sequence>
<evidence type="ECO:0008006" key="8">
    <source>
        <dbReference type="Google" id="ProtNLM"/>
    </source>
</evidence>
<organism evidence="6 7">
    <name type="scientific">Marasmius tenuissimus</name>
    <dbReference type="NCBI Taxonomy" id="585030"/>
    <lineage>
        <taxon>Eukaryota</taxon>
        <taxon>Fungi</taxon>
        <taxon>Dikarya</taxon>
        <taxon>Basidiomycota</taxon>
        <taxon>Agaricomycotina</taxon>
        <taxon>Agaricomycetes</taxon>
        <taxon>Agaricomycetidae</taxon>
        <taxon>Agaricales</taxon>
        <taxon>Marasmiineae</taxon>
        <taxon>Marasmiaceae</taxon>
        <taxon>Marasmius</taxon>
    </lineage>
</organism>
<evidence type="ECO:0000256" key="1">
    <source>
        <dbReference type="ARBA" id="ARBA00004141"/>
    </source>
</evidence>
<reference evidence="6 7" key="1">
    <citation type="submission" date="2024-05" db="EMBL/GenBank/DDBJ databases">
        <title>A draft genome resource for the thread blight pathogen Marasmius tenuissimus strain MS-2.</title>
        <authorList>
            <person name="Yulfo-Soto G.E."/>
            <person name="Baruah I.K."/>
            <person name="Amoako-Attah I."/>
            <person name="Bukari Y."/>
            <person name="Meinhardt L.W."/>
            <person name="Bailey B.A."/>
            <person name="Cohen S.P."/>
        </authorList>
    </citation>
    <scope>NUCLEOTIDE SEQUENCE [LARGE SCALE GENOMIC DNA]</scope>
    <source>
        <strain evidence="6 7">MS-2</strain>
    </source>
</reference>
<dbReference type="Pfam" id="PF04479">
    <property type="entry name" value="RTA1"/>
    <property type="match status" value="1"/>
</dbReference>
<keyword evidence="2 5" id="KW-0812">Transmembrane</keyword>
<feature type="transmembrane region" description="Helical" evidence="5">
    <location>
        <begin position="87"/>
        <end position="110"/>
    </location>
</feature>
<evidence type="ECO:0000256" key="2">
    <source>
        <dbReference type="ARBA" id="ARBA00022692"/>
    </source>
</evidence>
<dbReference type="EMBL" id="JBBXMP010000014">
    <property type="protein sequence ID" value="KAL0069177.1"/>
    <property type="molecule type" value="Genomic_DNA"/>
</dbReference>
<dbReference type="Proteomes" id="UP001437256">
    <property type="component" value="Unassembled WGS sequence"/>
</dbReference>
<keyword evidence="7" id="KW-1185">Reference proteome</keyword>